<evidence type="ECO:0000313" key="2">
    <source>
        <dbReference type="Proteomes" id="UP000184231"/>
    </source>
</evidence>
<organism evidence="1 2">
    <name type="scientific">Arenibacter nanhaiticus</name>
    <dbReference type="NCBI Taxonomy" id="558155"/>
    <lineage>
        <taxon>Bacteria</taxon>
        <taxon>Pseudomonadati</taxon>
        <taxon>Bacteroidota</taxon>
        <taxon>Flavobacteriia</taxon>
        <taxon>Flavobacteriales</taxon>
        <taxon>Flavobacteriaceae</taxon>
        <taxon>Arenibacter</taxon>
    </lineage>
</organism>
<dbReference type="EMBL" id="FQYX01000003">
    <property type="protein sequence ID" value="SHI54370.1"/>
    <property type="molecule type" value="Genomic_DNA"/>
</dbReference>
<dbReference type="Proteomes" id="UP000184231">
    <property type="component" value="Unassembled WGS sequence"/>
</dbReference>
<keyword evidence="2" id="KW-1185">Reference proteome</keyword>
<accession>A0A1M6C070</accession>
<reference evidence="1 2" key="1">
    <citation type="submission" date="2016-11" db="EMBL/GenBank/DDBJ databases">
        <authorList>
            <person name="Jaros S."/>
            <person name="Januszkiewicz K."/>
            <person name="Wedrychowicz H."/>
        </authorList>
    </citation>
    <scope>NUCLEOTIDE SEQUENCE [LARGE SCALE GENOMIC DNA]</scope>
    <source>
        <strain evidence="1 2">CGMCC 1.8863</strain>
    </source>
</reference>
<gene>
    <name evidence="1" type="ORF">SAMN04487911_10337</name>
</gene>
<proteinExistence type="predicted"/>
<dbReference type="AlphaFoldDB" id="A0A1M6C070"/>
<sequence>MGFDDMVEDPPWQELGNLNEDIFSLIHVFFDKNHIFRFKSSPYKKNLAETIYKEFSLKFNAH</sequence>
<name>A0A1M6C070_9FLAO</name>
<protein>
    <submittedName>
        <fullName evidence="1">Uncharacterized protein</fullName>
    </submittedName>
</protein>
<evidence type="ECO:0000313" key="1">
    <source>
        <dbReference type="EMBL" id="SHI54370.1"/>
    </source>
</evidence>